<proteinExistence type="predicted"/>
<organism evidence="1 2">
    <name type="scientific">Fusarium decemcellulare</name>
    <dbReference type="NCBI Taxonomy" id="57161"/>
    <lineage>
        <taxon>Eukaryota</taxon>
        <taxon>Fungi</taxon>
        <taxon>Dikarya</taxon>
        <taxon>Ascomycota</taxon>
        <taxon>Pezizomycotina</taxon>
        <taxon>Sordariomycetes</taxon>
        <taxon>Hypocreomycetidae</taxon>
        <taxon>Hypocreales</taxon>
        <taxon>Nectriaceae</taxon>
        <taxon>Fusarium</taxon>
        <taxon>Fusarium decemcellulare species complex</taxon>
    </lineage>
</organism>
<evidence type="ECO:0000313" key="1">
    <source>
        <dbReference type="EMBL" id="KAJ3538081.1"/>
    </source>
</evidence>
<gene>
    <name evidence="1" type="ORF">NM208_g6066</name>
</gene>
<accession>A0ACC1SEV5</accession>
<keyword evidence="2" id="KW-1185">Reference proteome</keyword>
<reference evidence="1" key="1">
    <citation type="submission" date="2022-08" db="EMBL/GenBank/DDBJ databases">
        <title>Genome Sequence of Fusarium decemcellulare.</title>
        <authorList>
            <person name="Buettner E."/>
        </authorList>
    </citation>
    <scope>NUCLEOTIDE SEQUENCE</scope>
    <source>
        <strain evidence="1">Babe19</strain>
    </source>
</reference>
<dbReference type="Proteomes" id="UP001148629">
    <property type="component" value="Unassembled WGS sequence"/>
</dbReference>
<name>A0ACC1SEV5_9HYPO</name>
<sequence length="413" mass="46872">MSTAIPFGTYRDQDLQLHAGVAPDEVSFISGETAWQEIYGFRTAKAKSPHFLKDPVWFQIGEQSLSSIGSALPEDHSRMRRSMSHAFSDRAIRQQQPIILNYVESLVAGLRDQLASDAGVVDIERWCSWTNFDLTGHLTFGKPFDCLSKRSDNSFNLVISSLDSAATHLVAGQYFTITKRFPSWVFPRRMLKLMESRFELLDGIQKLVHERLDREPVLPGFMTEIAKDPTTYLLLRYPDTMKKLQKELRDAFATDDDMTLDALVSLPYLNAVIKEGLRFHPPIPTGLPRVAPVGGATISGHFIPEGTAVYMSQYPANHSSRNFVNPDSFVPERWLNEPAFANDKRDVWKPFSHGPRKLRGLAYAQMRFTLDKVVHAFDLDFVDSEDDRLDQKSFMVWEKKPLMVQLGAAKQGQ</sequence>
<dbReference type="EMBL" id="JANRMS010000542">
    <property type="protein sequence ID" value="KAJ3538081.1"/>
    <property type="molecule type" value="Genomic_DNA"/>
</dbReference>
<comment type="caution">
    <text evidence="1">The sequence shown here is derived from an EMBL/GenBank/DDBJ whole genome shotgun (WGS) entry which is preliminary data.</text>
</comment>
<evidence type="ECO:0000313" key="2">
    <source>
        <dbReference type="Proteomes" id="UP001148629"/>
    </source>
</evidence>
<protein>
    <submittedName>
        <fullName evidence="1">Uncharacterized protein</fullName>
    </submittedName>
</protein>